<protein>
    <submittedName>
        <fullName evidence="2">Uncharacterized protein</fullName>
    </submittedName>
</protein>
<dbReference type="EMBL" id="CAVNYO010000446">
    <property type="protein sequence ID" value="CAK5282099.1"/>
    <property type="molecule type" value="Genomic_DNA"/>
</dbReference>
<reference evidence="2" key="1">
    <citation type="submission" date="2023-11" db="EMBL/GenBank/DDBJ databases">
        <authorList>
            <person name="De Vega J J."/>
            <person name="De Vega J J."/>
        </authorList>
    </citation>
    <scope>NUCLEOTIDE SEQUENCE</scope>
</reference>
<dbReference type="CDD" id="cd22191">
    <property type="entry name" value="DPBB_RlpA_EXP_N-like"/>
    <property type="match status" value="1"/>
</dbReference>
<gene>
    <name evidence="2" type="ORF">MYCIT1_LOCUS33561</name>
</gene>
<proteinExistence type="predicted"/>
<sequence length="122" mass="13067">MLFPRISLPALLFLGAGLAAEASTVGNVFYFTPDVGACGYNNTGSDPVGTVSSTTFKSFPNPICKHNLTITAGNVTISVFIRDYFPEDKNAKKNDVGIPEFEFVKFAPLDDGIVENASWGIV</sequence>
<dbReference type="Proteomes" id="UP001295794">
    <property type="component" value="Unassembled WGS sequence"/>
</dbReference>
<organism evidence="2 3">
    <name type="scientific">Mycena citricolor</name>
    <dbReference type="NCBI Taxonomy" id="2018698"/>
    <lineage>
        <taxon>Eukaryota</taxon>
        <taxon>Fungi</taxon>
        <taxon>Dikarya</taxon>
        <taxon>Basidiomycota</taxon>
        <taxon>Agaricomycotina</taxon>
        <taxon>Agaricomycetes</taxon>
        <taxon>Agaricomycetidae</taxon>
        <taxon>Agaricales</taxon>
        <taxon>Marasmiineae</taxon>
        <taxon>Mycenaceae</taxon>
        <taxon>Mycena</taxon>
    </lineage>
</organism>
<dbReference type="InterPro" id="IPR036908">
    <property type="entry name" value="RlpA-like_sf"/>
</dbReference>
<name>A0AAD2K6P2_9AGAR</name>
<feature type="chain" id="PRO_5042039536" evidence="1">
    <location>
        <begin position="23"/>
        <end position="122"/>
    </location>
</feature>
<comment type="caution">
    <text evidence="2">The sequence shown here is derived from an EMBL/GenBank/DDBJ whole genome shotgun (WGS) entry which is preliminary data.</text>
</comment>
<keyword evidence="3" id="KW-1185">Reference proteome</keyword>
<accession>A0AAD2K6P2</accession>
<evidence type="ECO:0000313" key="3">
    <source>
        <dbReference type="Proteomes" id="UP001295794"/>
    </source>
</evidence>
<dbReference type="SUPFAM" id="SSF50685">
    <property type="entry name" value="Barwin-like endoglucanases"/>
    <property type="match status" value="1"/>
</dbReference>
<dbReference type="Gene3D" id="2.40.40.10">
    <property type="entry name" value="RlpA-like domain"/>
    <property type="match status" value="1"/>
</dbReference>
<feature type="signal peptide" evidence="1">
    <location>
        <begin position="1"/>
        <end position="22"/>
    </location>
</feature>
<dbReference type="AlphaFoldDB" id="A0AAD2K6P2"/>
<evidence type="ECO:0000256" key="1">
    <source>
        <dbReference type="SAM" id="SignalP"/>
    </source>
</evidence>
<evidence type="ECO:0000313" key="2">
    <source>
        <dbReference type="EMBL" id="CAK5282099.1"/>
    </source>
</evidence>
<keyword evidence="1" id="KW-0732">Signal</keyword>